<accession>A0A160VS37</accession>
<dbReference type="Proteomes" id="UP000093069">
    <property type="component" value="Chromosome I"/>
</dbReference>
<name>A0A160VS37_9EURY</name>
<dbReference type="PANTHER" id="PTHR34301">
    <property type="entry name" value="DNA-BINDING PROTEIN-RELATED"/>
    <property type="match status" value="1"/>
</dbReference>
<dbReference type="AlphaFoldDB" id="A0A160VS37"/>
<organism evidence="2 3">
    <name type="scientific">Thermococcus chitonophagus</name>
    <dbReference type="NCBI Taxonomy" id="54262"/>
    <lineage>
        <taxon>Archaea</taxon>
        <taxon>Methanobacteriati</taxon>
        <taxon>Methanobacteriota</taxon>
        <taxon>Thermococci</taxon>
        <taxon>Thermococcales</taxon>
        <taxon>Thermococcaceae</taxon>
        <taxon>Thermococcus</taxon>
    </lineage>
</organism>
<dbReference type="EMBL" id="CP015193">
    <property type="protein sequence ID" value="ASJ17195.1"/>
    <property type="molecule type" value="Genomic_DNA"/>
</dbReference>
<dbReference type="Proteomes" id="UP000250189">
    <property type="component" value="Chromosome"/>
</dbReference>
<evidence type="ECO:0000313" key="4">
    <source>
        <dbReference type="Proteomes" id="UP000250189"/>
    </source>
</evidence>
<dbReference type="SUPFAM" id="SSF52540">
    <property type="entry name" value="P-loop containing nucleoside triphosphate hydrolases"/>
    <property type="match status" value="1"/>
</dbReference>
<evidence type="ECO:0000313" key="3">
    <source>
        <dbReference type="Proteomes" id="UP000093069"/>
    </source>
</evidence>
<proteinExistence type="predicted"/>
<dbReference type="Gene3D" id="3.40.50.300">
    <property type="entry name" value="P-loop containing nucleotide triphosphate hydrolases"/>
    <property type="match status" value="1"/>
</dbReference>
<dbReference type="EMBL" id="LN999010">
    <property type="protein sequence ID" value="CUX77807.1"/>
    <property type="molecule type" value="Genomic_DNA"/>
</dbReference>
<protein>
    <recommendedName>
        <fullName evidence="5">ATPase</fullName>
    </recommendedName>
</protein>
<evidence type="ECO:0000313" key="1">
    <source>
        <dbReference type="EMBL" id="ASJ17195.1"/>
    </source>
</evidence>
<reference evidence="3" key="2">
    <citation type="submission" date="2016-01" db="EMBL/GenBank/DDBJ databases">
        <authorList>
            <person name="Vorgias C.E."/>
        </authorList>
    </citation>
    <scope>NUCLEOTIDE SEQUENCE [LARGE SCALE GENOMIC DNA]</scope>
</reference>
<dbReference type="KEGG" id="tch:CHITON_1028"/>
<gene>
    <name evidence="1" type="ORF">A3L04_09010</name>
    <name evidence="2" type="ORF">CHITON_1028</name>
</gene>
<dbReference type="PANTHER" id="PTHR34301:SF8">
    <property type="entry name" value="ATPASE DOMAIN-CONTAINING PROTEIN"/>
    <property type="match status" value="1"/>
</dbReference>
<sequence length="442" mass="50626">MSKCKYSKRRFVYSTECLIGRKREVENLKTLLTNKEEKPWVAVVGLRATGKTTLVRSVINEIDKDSELYIDIELLKDSPLFQEDPLKALAYYLLVVADVRGLLKDSAHRIFFTPTEHKKSSKKTAKILAKLLGPLLSGESELQVEIQKLSKFELNENMICLSNVLLHLKTDARVFFDEIQHLTGRISTFAEQLRGVFQTPKDPSDKPWIIISGSVITAIKPFIQASAKDAFYLQAFEEIKLDTLSVQDSIELLKRCLIEKGVLKKRQLQDKTMRELVESLLTTPAQELGGFPRALVAYCEKIKTLNDLNNKDIINNIKSAVKAQAIEELRHIAMMSVVRADQEREKVSTLTLRELFKRIKRAYNEMGTKGAFKKSLLIKTHRIPKDIAEYLIDALKEHKIISEIYDGYSILDPLYREAMVSINIILTKDIKKIMKVEHFPFQ</sequence>
<reference evidence="2" key="1">
    <citation type="submission" date="2016-01" db="EMBL/GenBank/DDBJ databases">
        <authorList>
            <person name="Oliw E.H."/>
        </authorList>
    </citation>
    <scope>NUCLEOTIDE SEQUENCE</scope>
    <source>
        <strain evidence="2">1</strain>
    </source>
</reference>
<evidence type="ECO:0000313" key="2">
    <source>
        <dbReference type="EMBL" id="CUX77807.1"/>
    </source>
</evidence>
<dbReference type="InterPro" id="IPR027417">
    <property type="entry name" value="P-loop_NTPase"/>
</dbReference>
<evidence type="ECO:0008006" key="5">
    <source>
        <dbReference type="Google" id="ProtNLM"/>
    </source>
</evidence>
<keyword evidence="4" id="KW-1185">Reference proteome</keyword>
<reference evidence="1 4" key="3">
    <citation type="submission" date="2016-04" db="EMBL/GenBank/DDBJ databases">
        <title>Complete genome sequence of Thermococcus chitonophagus type strain GC74.</title>
        <authorList>
            <person name="Oger P.M."/>
        </authorList>
    </citation>
    <scope>NUCLEOTIDE SEQUENCE [LARGE SCALE GENOMIC DNA]</scope>
    <source>
        <strain evidence="1 4">GC74</strain>
    </source>
</reference>